<proteinExistence type="predicted"/>
<name>A0A1J5PX66_9ZZZZ</name>
<evidence type="ECO:0000313" key="2">
    <source>
        <dbReference type="EMBL" id="OIQ72407.1"/>
    </source>
</evidence>
<dbReference type="EMBL" id="MLJW01003284">
    <property type="protein sequence ID" value="OIQ72407.1"/>
    <property type="molecule type" value="Genomic_DNA"/>
</dbReference>
<comment type="caution">
    <text evidence="2">The sequence shown here is derived from an EMBL/GenBank/DDBJ whole genome shotgun (WGS) entry which is preliminary data.</text>
</comment>
<dbReference type="AlphaFoldDB" id="A0A1J5PX66"/>
<evidence type="ECO:0000256" key="1">
    <source>
        <dbReference type="SAM" id="MobiDB-lite"/>
    </source>
</evidence>
<sequence length="49" mass="5520">MKKERRWMKSVLAASTETQVAMPWARGNRRMPTALKPVAQPPKTAIAAR</sequence>
<gene>
    <name evidence="2" type="ORF">GALL_459690</name>
</gene>
<protein>
    <submittedName>
        <fullName evidence="2">Uncharacterized protein</fullName>
    </submittedName>
</protein>
<organism evidence="2">
    <name type="scientific">mine drainage metagenome</name>
    <dbReference type="NCBI Taxonomy" id="410659"/>
    <lineage>
        <taxon>unclassified sequences</taxon>
        <taxon>metagenomes</taxon>
        <taxon>ecological metagenomes</taxon>
    </lineage>
</organism>
<accession>A0A1J5PX66</accession>
<reference evidence="2" key="1">
    <citation type="submission" date="2016-10" db="EMBL/GenBank/DDBJ databases">
        <title>Sequence of Gallionella enrichment culture.</title>
        <authorList>
            <person name="Poehlein A."/>
            <person name="Muehling M."/>
            <person name="Daniel R."/>
        </authorList>
    </citation>
    <scope>NUCLEOTIDE SEQUENCE</scope>
</reference>
<feature type="region of interest" description="Disordered" evidence="1">
    <location>
        <begin position="26"/>
        <end position="49"/>
    </location>
</feature>